<dbReference type="EC" id="3.4.19.12" evidence="2"/>
<evidence type="ECO:0000313" key="9">
    <source>
        <dbReference type="EMBL" id="KAL0966248.1"/>
    </source>
</evidence>
<evidence type="ECO:0000313" key="10">
    <source>
        <dbReference type="Proteomes" id="UP001557470"/>
    </source>
</evidence>
<name>A0ABD0W998_UMBPY</name>
<dbReference type="SUPFAM" id="SSF54001">
    <property type="entry name" value="Cysteine proteinases"/>
    <property type="match status" value="1"/>
</dbReference>
<evidence type="ECO:0000256" key="1">
    <source>
        <dbReference type="ARBA" id="ARBA00000707"/>
    </source>
</evidence>
<evidence type="ECO:0000256" key="6">
    <source>
        <dbReference type="ARBA" id="ARBA00022807"/>
    </source>
</evidence>
<dbReference type="PROSITE" id="PS50235">
    <property type="entry name" value="USP_3"/>
    <property type="match status" value="1"/>
</dbReference>
<dbReference type="PANTHER" id="PTHR43982">
    <property type="entry name" value="UBIQUITIN CARBOXYL-TERMINAL HYDROLASE"/>
    <property type="match status" value="1"/>
</dbReference>
<keyword evidence="5" id="KW-0378">Hydrolase</keyword>
<dbReference type="InterPro" id="IPR044635">
    <property type="entry name" value="UBP14-like"/>
</dbReference>
<dbReference type="InterPro" id="IPR001394">
    <property type="entry name" value="Peptidase_C19_UCH"/>
</dbReference>
<keyword evidence="3" id="KW-0645">Protease</keyword>
<evidence type="ECO:0000256" key="4">
    <source>
        <dbReference type="ARBA" id="ARBA00022786"/>
    </source>
</evidence>
<proteinExistence type="predicted"/>
<gene>
    <name evidence="9" type="ORF">UPYG_G00292880</name>
</gene>
<dbReference type="PANTHER" id="PTHR43982:SF1">
    <property type="entry name" value="UBIQUITIN CARBOXYL-TERMINAL HYDROLASE 14"/>
    <property type="match status" value="1"/>
</dbReference>
<feature type="region of interest" description="Disordered" evidence="7">
    <location>
        <begin position="134"/>
        <end position="155"/>
    </location>
</feature>
<dbReference type="GO" id="GO:0004843">
    <property type="term" value="F:cysteine-type deubiquitinase activity"/>
    <property type="evidence" value="ECO:0007669"/>
    <property type="project" value="UniProtKB-EC"/>
</dbReference>
<dbReference type="InterPro" id="IPR018200">
    <property type="entry name" value="USP_CS"/>
</dbReference>
<organism evidence="9 10">
    <name type="scientific">Umbra pygmaea</name>
    <name type="common">Eastern mudminnow</name>
    <dbReference type="NCBI Taxonomy" id="75934"/>
    <lineage>
        <taxon>Eukaryota</taxon>
        <taxon>Metazoa</taxon>
        <taxon>Chordata</taxon>
        <taxon>Craniata</taxon>
        <taxon>Vertebrata</taxon>
        <taxon>Euteleostomi</taxon>
        <taxon>Actinopterygii</taxon>
        <taxon>Neopterygii</taxon>
        <taxon>Teleostei</taxon>
        <taxon>Protacanthopterygii</taxon>
        <taxon>Esociformes</taxon>
        <taxon>Umbridae</taxon>
        <taxon>Umbra</taxon>
    </lineage>
</organism>
<keyword evidence="6" id="KW-0788">Thiol protease</keyword>
<accession>A0ABD0W998</accession>
<reference evidence="9 10" key="1">
    <citation type="submission" date="2024-06" db="EMBL/GenBank/DDBJ databases">
        <authorList>
            <person name="Pan Q."/>
            <person name="Wen M."/>
            <person name="Jouanno E."/>
            <person name="Zahm M."/>
            <person name="Klopp C."/>
            <person name="Cabau C."/>
            <person name="Louis A."/>
            <person name="Berthelot C."/>
            <person name="Parey E."/>
            <person name="Roest Crollius H."/>
            <person name="Montfort J."/>
            <person name="Robinson-Rechavi M."/>
            <person name="Bouchez O."/>
            <person name="Lampietro C."/>
            <person name="Lopez Roques C."/>
            <person name="Donnadieu C."/>
            <person name="Postlethwait J."/>
            <person name="Bobe J."/>
            <person name="Verreycken H."/>
            <person name="Guiguen Y."/>
        </authorList>
    </citation>
    <scope>NUCLEOTIDE SEQUENCE [LARGE SCALE GENOMIC DNA]</scope>
    <source>
        <strain evidence="9">Up_M1</strain>
        <tissue evidence="9">Testis</tissue>
    </source>
</reference>
<dbReference type="Pfam" id="PF00443">
    <property type="entry name" value="UCH"/>
    <property type="match status" value="1"/>
</dbReference>
<protein>
    <recommendedName>
        <fullName evidence="2">ubiquitinyl hydrolase 1</fullName>
        <ecNumber evidence="2">3.4.19.12</ecNumber>
    </recommendedName>
</protein>
<sequence>MQQDANECWLQMMRVLQQKLEPEDPETPMESDSEPGVATAKKNFIDQYLRVEYETPYPCIWKCTESEDEEPTKGKESQLQLSCFINQEVKYLATGLRLSKVSRLPAYLTIQMVRFFLQREGVCQCQSPKGCQVSTDAGSGETVTEGGEESGRQPKEVKYEPFSFDDDLGSNHSGYYDLQAVLTHQGRSSSSGHYVAWVKRKEDEWVKFDDDKVSVVSPEDILRLSGGGDWHIAYVLLYGPRRLEILEEQQCF</sequence>
<evidence type="ECO:0000259" key="8">
    <source>
        <dbReference type="PROSITE" id="PS50235"/>
    </source>
</evidence>
<dbReference type="InterPro" id="IPR028889">
    <property type="entry name" value="USP"/>
</dbReference>
<comment type="caution">
    <text evidence="9">The sequence shown here is derived from an EMBL/GenBank/DDBJ whole genome shotgun (WGS) entry which is preliminary data.</text>
</comment>
<keyword evidence="10" id="KW-1185">Reference proteome</keyword>
<evidence type="ECO:0000256" key="5">
    <source>
        <dbReference type="ARBA" id="ARBA00022801"/>
    </source>
</evidence>
<dbReference type="Gene3D" id="3.90.70.10">
    <property type="entry name" value="Cysteine proteinases"/>
    <property type="match status" value="2"/>
</dbReference>
<evidence type="ECO:0000256" key="7">
    <source>
        <dbReference type="SAM" id="MobiDB-lite"/>
    </source>
</evidence>
<dbReference type="InterPro" id="IPR038765">
    <property type="entry name" value="Papain-like_cys_pep_sf"/>
</dbReference>
<keyword evidence="4" id="KW-0833">Ubl conjugation pathway</keyword>
<dbReference type="PROSITE" id="PS00973">
    <property type="entry name" value="USP_2"/>
    <property type="match status" value="1"/>
</dbReference>
<dbReference type="Proteomes" id="UP001557470">
    <property type="component" value="Unassembled WGS sequence"/>
</dbReference>
<dbReference type="EMBL" id="JAGEUA010000009">
    <property type="protein sequence ID" value="KAL0966248.1"/>
    <property type="molecule type" value="Genomic_DNA"/>
</dbReference>
<evidence type="ECO:0000256" key="2">
    <source>
        <dbReference type="ARBA" id="ARBA00012759"/>
    </source>
</evidence>
<comment type="catalytic activity">
    <reaction evidence="1">
        <text>Thiol-dependent hydrolysis of ester, thioester, amide, peptide and isopeptide bonds formed by the C-terminal Gly of ubiquitin (a 76-residue protein attached to proteins as an intracellular targeting signal).</text>
        <dbReference type="EC" id="3.4.19.12"/>
    </reaction>
</comment>
<dbReference type="AlphaFoldDB" id="A0ABD0W998"/>
<dbReference type="GO" id="GO:0006508">
    <property type="term" value="P:proteolysis"/>
    <property type="evidence" value="ECO:0007669"/>
    <property type="project" value="UniProtKB-KW"/>
</dbReference>
<evidence type="ECO:0000256" key="3">
    <source>
        <dbReference type="ARBA" id="ARBA00022670"/>
    </source>
</evidence>
<feature type="domain" description="USP" evidence="8">
    <location>
        <begin position="1"/>
        <end position="241"/>
    </location>
</feature>